<comment type="caution">
    <text evidence="1">The sequence shown here is derived from an EMBL/GenBank/DDBJ whole genome shotgun (WGS) entry which is preliminary data.</text>
</comment>
<gene>
    <name evidence="1" type="ORF">BpHYR1_022109</name>
</gene>
<dbReference type="EMBL" id="REGN01000938">
    <property type="protein sequence ID" value="RNA37990.1"/>
    <property type="molecule type" value="Genomic_DNA"/>
</dbReference>
<name>A0A3M7SQT6_BRAPC</name>
<protein>
    <submittedName>
        <fullName evidence="1">Uncharacterized protein</fullName>
    </submittedName>
</protein>
<evidence type="ECO:0000313" key="1">
    <source>
        <dbReference type="EMBL" id="RNA37990.1"/>
    </source>
</evidence>
<reference evidence="1 2" key="1">
    <citation type="journal article" date="2018" name="Sci. Rep.">
        <title>Genomic signatures of local adaptation to the degree of environmental predictability in rotifers.</title>
        <authorList>
            <person name="Franch-Gras L."/>
            <person name="Hahn C."/>
            <person name="Garcia-Roger E.M."/>
            <person name="Carmona M.J."/>
            <person name="Serra M."/>
            <person name="Gomez A."/>
        </authorList>
    </citation>
    <scope>NUCLEOTIDE SEQUENCE [LARGE SCALE GENOMIC DNA]</scope>
    <source>
        <strain evidence="1">HYR1</strain>
    </source>
</reference>
<dbReference type="AlphaFoldDB" id="A0A3M7SQT6"/>
<sequence length="93" mass="11233">MNKYSVLVEIIFNDVCRCVDNFFVLYTGLRYFLEFFQAKNTLQKISHNESDCIKKMTIDTLIVNIIFVLSHGQRLNWTFKDWYIVIFNDEFNF</sequence>
<organism evidence="1 2">
    <name type="scientific">Brachionus plicatilis</name>
    <name type="common">Marine rotifer</name>
    <name type="synonym">Brachionus muelleri</name>
    <dbReference type="NCBI Taxonomy" id="10195"/>
    <lineage>
        <taxon>Eukaryota</taxon>
        <taxon>Metazoa</taxon>
        <taxon>Spiralia</taxon>
        <taxon>Gnathifera</taxon>
        <taxon>Rotifera</taxon>
        <taxon>Eurotatoria</taxon>
        <taxon>Monogononta</taxon>
        <taxon>Pseudotrocha</taxon>
        <taxon>Ploima</taxon>
        <taxon>Brachionidae</taxon>
        <taxon>Brachionus</taxon>
    </lineage>
</organism>
<keyword evidence="2" id="KW-1185">Reference proteome</keyword>
<evidence type="ECO:0000313" key="2">
    <source>
        <dbReference type="Proteomes" id="UP000276133"/>
    </source>
</evidence>
<dbReference type="Proteomes" id="UP000276133">
    <property type="component" value="Unassembled WGS sequence"/>
</dbReference>
<accession>A0A3M7SQT6</accession>
<proteinExistence type="predicted"/>